<evidence type="ECO:0000313" key="1">
    <source>
        <dbReference type="EMBL" id="MPL97227.1"/>
    </source>
</evidence>
<dbReference type="AlphaFoldDB" id="A0A644W0W2"/>
<accession>A0A644W0W2</accession>
<gene>
    <name evidence="1" type="ORF">SDC9_43415</name>
</gene>
<organism evidence="1">
    <name type="scientific">bioreactor metagenome</name>
    <dbReference type="NCBI Taxonomy" id="1076179"/>
    <lineage>
        <taxon>unclassified sequences</taxon>
        <taxon>metagenomes</taxon>
        <taxon>ecological metagenomes</taxon>
    </lineage>
</organism>
<comment type="caution">
    <text evidence="1">The sequence shown here is derived from an EMBL/GenBank/DDBJ whole genome shotgun (WGS) entry which is preliminary data.</text>
</comment>
<reference evidence="1" key="1">
    <citation type="submission" date="2019-08" db="EMBL/GenBank/DDBJ databases">
        <authorList>
            <person name="Kucharzyk K."/>
            <person name="Murdoch R.W."/>
            <person name="Higgins S."/>
            <person name="Loffler F."/>
        </authorList>
    </citation>
    <scope>NUCLEOTIDE SEQUENCE</scope>
</reference>
<sequence length="82" mass="8924">MLCIHSFGLFFFWRKCSTVVAVGVQTSFLPFAKSVTEKNNSRVDCAEADKKTVQAQRNEGRGFLAAGDFACGVARNLLSGFA</sequence>
<dbReference type="EMBL" id="VSSQ01000546">
    <property type="protein sequence ID" value="MPL97227.1"/>
    <property type="molecule type" value="Genomic_DNA"/>
</dbReference>
<protein>
    <submittedName>
        <fullName evidence="1">Uncharacterized protein</fullName>
    </submittedName>
</protein>
<name>A0A644W0W2_9ZZZZ</name>
<proteinExistence type="predicted"/>